<dbReference type="Gene3D" id="1.10.510.10">
    <property type="entry name" value="Transferase(Phosphotransferase) domain 1"/>
    <property type="match status" value="1"/>
</dbReference>
<dbReference type="InterPro" id="IPR018778">
    <property type="entry name" value="T7SS_EssB"/>
</dbReference>
<dbReference type="Proteomes" id="UP001595772">
    <property type="component" value="Unassembled WGS sequence"/>
</dbReference>
<comment type="similarity">
    <text evidence="1">Belongs to the EssB family.</text>
</comment>
<evidence type="ECO:0000313" key="4">
    <source>
        <dbReference type="EMBL" id="MFC4024362.1"/>
    </source>
</evidence>
<evidence type="ECO:0000256" key="2">
    <source>
        <dbReference type="SAM" id="Coils"/>
    </source>
</evidence>
<keyword evidence="3" id="KW-0812">Transmembrane</keyword>
<dbReference type="RefSeq" id="WP_379496858.1">
    <property type="nucleotide sequence ID" value="NZ_JBHSAO010000008.1"/>
</dbReference>
<keyword evidence="3" id="KW-0472">Membrane</keyword>
<accession>A0ABV8H0A7</accession>
<keyword evidence="2" id="KW-0175">Coiled coil</keyword>
<dbReference type="Gene3D" id="1.25.40.680">
    <property type="entry name" value="Type VII secretion system EssB, C-terminal-like domain"/>
    <property type="match status" value="1"/>
</dbReference>
<keyword evidence="5" id="KW-1185">Reference proteome</keyword>
<feature type="coiled-coil region" evidence="2">
    <location>
        <begin position="362"/>
        <end position="396"/>
    </location>
</feature>
<evidence type="ECO:0000313" key="5">
    <source>
        <dbReference type="Proteomes" id="UP001595772"/>
    </source>
</evidence>
<organism evidence="4 5">
    <name type="scientific">Oceanobacillus longus</name>
    <dbReference type="NCBI Taxonomy" id="930120"/>
    <lineage>
        <taxon>Bacteria</taxon>
        <taxon>Bacillati</taxon>
        <taxon>Bacillota</taxon>
        <taxon>Bacilli</taxon>
        <taxon>Bacillales</taxon>
        <taxon>Bacillaceae</taxon>
        <taxon>Oceanobacillus</taxon>
    </lineage>
</organism>
<proteinExistence type="inferred from homology"/>
<dbReference type="NCBIfam" id="TIGR03926">
    <property type="entry name" value="T7_EssB"/>
    <property type="match status" value="1"/>
</dbReference>
<dbReference type="EMBL" id="JBHSAO010000008">
    <property type="protein sequence ID" value="MFC4024362.1"/>
    <property type="molecule type" value="Genomic_DNA"/>
</dbReference>
<name>A0ABV8H0A7_9BACI</name>
<sequence length="397" mass="46939">MSQQTTTYLESKIDATIAYQDKEIEIAFHRAKLKLDNELEINLLKSINSEFKKEFTLTDDQLTIHIFPPDSYERFHRIHEKSNQAKWQFAYNLIQCIKKHAFHRLNLIICPENIMIDQGLMPHFLHYGVSESLPPYEADDERLWMETKAIISAFADNKYDFEKYLSHHETIDLSYITKEIMKSTSYDQLLEQIEGNLKKNNEYEKTVIHVPTKKWRAQRYSILALILFLIPALTYSMYALFFKIPETEAYVESNRSFLQNEYSDVVTKLNHYDDENMPYIVQYQLASSYIANESLTEEQKGNVQNTVTLQSDHRYFLYWIDIGRGNYQEAIDTARLLEDRDLIVYGLLKQREGIKADQSLSGTEREEKLDNIEREIDEYEEEMEQEAVETEQESNES</sequence>
<keyword evidence="3" id="KW-1133">Transmembrane helix</keyword>
<feature type="transmembrane region" description="Helical" evidence="3">
    <location>
        <begin position="222"/>
        <end position="241"/>
    </location>
</feature>
<protein>
    <submittedName>
        <fullName evidence="4">Type VII secretion protein EssB</fullName>
    </submittedName>
</protein>
<evidence type="ECO:0000256" key="3">
    <source>
        <dbReference type="SAM" id="Phobius"/>
    </source>
</evidence>
<comment type="caution">
    <text evidence="4">The sequence shown here is derived from an EMBL/GenBank/DDBJ whole genome shotgun (WGS) entry which is preliminary data.</text>
</comment>
<evidence type="ECO:0000256" key="1">
    <source>
        <dbReference type="ARBA" id="ARBA00010163"/>
    </source>
</evidence>
<dbReference type="InterPro" id="IPR042565">
    <property type="entry name" value="T7SS_EssB_C"/>
</dbReference>
<gene>
    <name evidence="4" type="primary">essB</name>
    <name evidence="4" type="ORF">ACFOUV_11205</name>
</gene>
<dbReference type="Pfam" id="PF10140">
    <property type="entry name" value="YukC"/>
    <property type="match status" value="1"/>
</dbReference>
<reference evidence="5" key="1">
    <citation type="journal article" date="2019" name="Int. J. Syst. Evol. Microbiol.">
        <title>The Global Catalogue of Microorganisms (GCM) 10K type strain sequencing project: providing services to taxonomists for standard genome sequencing and annotation.</title>
        <authorList>
            <consortium name="The Broad Institute Genomics Platform"/>
            <consortium name="The Broad Institute Genome Sequencing Center for Infectious Disease"/>
            <person name="Wu L."/>
            <person name="Ma J."/>
        </authorList>
    </citation>
    <scope>NUCLEOTIDE SEQUENCE [LARGE SCALE GENOMIC DNA]</scope>
    <source>
        <strain evidence="5">IBRC-M 10703</strain>
    </source>
</reference>